<dbReference type="Pfam" id="PF07501">
    <property type="entry name" value="G5"/>
    <property type="match status" value="1"/>
</dbReference>
<dbReference type="SMART" id="SM01208">
    <property type="entry name" value="G5"/>
    <property type="match status" value="1"/>
</dbReference>
<feature type="domain" description="G5" evidence="3">
    <location>
        <begin position="210"/>
        <end position="290"/>
    </location>
</feature>
<dbReference type="Pfam" id="PF03990">
    <property type="entry name" value="DUF348"/>
    <property type="match status" value="3"/>
</dbReference>
<evidence type="ECO:0000259" key="3">
    <source>
        <dbReference type="PROSITE" id="PS51109"/>
    </source>
</evidence>
<evidence type="ECO:0000256" key="2">
    <source>
        <dbReference type="SAM" id="Phobius"/>
    </source>
</evidence>
<dbReference type="PANTHER" id="PTHR39160">
    <property type="entry name" value="CELL WALL-BINDING PROTEIN YOCH"/>
    <property type="match status" value="1"/>
</dbReference>
<dbReference type="Proteomes" id="UP000640786">
    <property type="component" value="Unassembled WGS sequence"/>
</dbReference>
<feature type="transmembrane region" description="Helical" evidence="2">
    <location>
        <begin position="20"/>
        <end position="38"/>
    </location>
</feature>
<sequence length="405" mass="44143">MQDKTMKNLFFHSLRSKKTLVTIASLLLFFAVVSFVLYEGTKKTVALTVNGEQQEITTHANTVGELLDENNLVITNDDFLHPSVNTSIKNNLEIEWEQARQIEITVDGKIQTVQTTDDLVSEVLAKANVPYTEHDAITPAADAEVGPDNRIAIEKAYEVTLIDGKEEKKLWSTSTTVADFLKKHKIPLNELDRVEQKMDEIILPNSAIQIVRVEKVTDVVEEETNFAVVTKKDDSLLKGKEKVVETGEKGSIARTYEVIKENGVEVSRNIVSEKVTKEPKKKVVSVGTKVMTASANVSRGTNTSAAPSGGSEFYVTATAYTASCNGCTGVTATGINLKANPDVKVVAVDPSVIPLGSKVWVEGYGYAIAGDTGGAIKGNKIDLFMASKSQAYDFGRKKVRVKVLK</sequence>
<dbReference type="CDD" id="cd22786">
    <property type="entry name" value="DPBB_YuiC-like"/>
    <property type="match status" value="1"/>
</dbReference>
<evidence type="ECO:0000256" key="1">
    <source>
        <dbReference type="ARBA" id="ARBA00022729"/>
    </source>
</evidence>
<dbReference type="InterPro" id="IPR007137">
    <property type="entry name" value="DUF348"/>
</dbReference>
<dbReference type="Pfam" id="PF06725">
    <property type="entry name" value="3D"/>
    <property type="match status" value="1"/>
</dbReference>
<protein>
    <submittedName>
        <fullName evidence="4">DUF348 domain-containing protein</fullName>
    </submittedName>
</protein>
<organism evidence="4 5">
    <name type="scientific">Psychrobacillus faecigallinarum</name>
    <dbReference type="NCBI Taxonomy" id="2762235"/>
    <lineage>
        <taxon>Bacteria</taxon>
        <taxon>Bacillati</taxon>
        <taxon>Bacillota</taxon>
        <taxon>Bacilli</taxon>
        <taxon>Bacillales</taxon>
        <taxon>Bacillaceae</taxon>
        <taxon>Psychrobacillus</taxon>
    </lineage>
</organism>
<keyword evidence="2" id="KW-0812">Transmembrane</keyword>
<dbReference type="Gene3D" id="2.20.230.10">
    <property type="entry name" value="Resuscitation-promoting factor rpfb"/>
    <property type="match status" value="1"/>
</dbReference>
<keyword evidence="5" id="KW-1185">Reference proteome</keyword>
<dbReference type="EMBL" id="JACSQO010000015">
    <property type="protein sequence ID" value="MBD7946274.1"/>
    <property type="molecule type" value="Genomic_DNA"/>
</dbReference>
<reference evidence="4 5" key="1">
    <citation type="submission" date="2020-08" db="EMBL/GenBank/DDBJ databases">
        <title>A Genomic Blueprint of the Chicken Gut Microbiome.</title>
        <authorList>
            <person name="Gilroy R."/>
            <person name="Ravi A."/>
            <person name="Getino M."/>
            <person name="Pursley I."/>
            <person name="Horton D.L."/>
            <person name="Alikhan N.-F."/>
            <person name="Baker D."/>
            <person name="Gharbi K."/>
            <person name="Hall N."/>
            <person name="Watson M."/>
            <person name="Adriaenssens E.M."/>
            <person name="Foster-Nyarko E."/>
            <person name="Jarju S."/>
            <person name="Secka A."/>
            <person name="Antonio M."/>
            <person name="Oren A."/>
            <person name="Chaudhuri R."/>
            <person name="La Ragione R.M."/>
            <person name="Hildebrand F."/>
            <person name="Pallen M.J."/>
        </authorList>
    </citation>
    <scope>NUCLEOTIDE SEQUENCE [LARGE SCALE GENOMIC DNA]</scope>
    <source>
        <strain evidence="4 5">Sa2BUA9</strain>
    </source>
</reference>
<name>A0ABR8REX0_9BACI</name>
<keyword evidence="2" id="KW-0472">Membrane</keyword>
<dbReference type="SUPFAM" id="SSF50685">
    <property type="entry name" value="Barwin-like endoglucanases"/>
    <property type="match status" value="1"/>
</dbReference>
<dbReference type="Gene3D" id="2.40.40.10">
    <property type="entry name" value="RlpA-like domain"/>
    <property type="match status" value="1"/>
</dbReference>
<dbReference type="PROSITE" id="PS51109">
    <property type="entry name" value="G5"/>
    <property type="match status" value="1"/>
</dbReference>
<evidence type="ECO:0000313" key="5">
    <source>
        <dbReference type="Proteomes" id="UP000640786"/>
    </source>
</evidence>
<dbReference type="InterPro" id="IPR051933">
    <property type="entry name" value="Resuscitation_pf_RpfB"/>
</dbReference>
<keyword evidence="2" id="KW-1133">Transmembrane helix</keyword>
<accession>A0ABR8REX0</accession>
<dbReference type="PANTHER" id="PTHR39160:SF4">
    <property type="entry name" value="RESUSCITATION-PROMOTING FACTOR RPFB"/>
    <property type="match status" value="1"/>
</dbReference>
<proteinExistence type="predicted"/>
<keyword evidence="1" id="KW-0732">Signal</keyword>
<comment type="caution">
    <text evidence="4">The sequence shown here is derived from an EMBL/GenBank/DDBJ whole genome shotgun (WGS) entry which is preliminary data.</text>
</comment>
<dbReference type="RefSeq" id="WP_144541547.1">
    <property type="nucleotide sequence ID" value="NZ_JACSQO010000015.1"/>
</dbReference>
<evidence type="ECO:0000313" key="4">
    <source>
        <dbReference type="EMBL" id="MBD7946274.1"/>
    </source>
</evidence>
<dbReference type="InterPro" id="IPR036908">
    <property type="entry name" value="RlpA-like_sf"/>
</dbReference>
<dbReference type="InterPro" id="IPR011098">
    <property type="entry name" value="G5_dom"/>
</dbReference>
<dbReference type="InterPro" id="IPR010611">
    <property type="entry name" value="3D_dom"/>
</dbReference>
<gene>
    <name evidence="4" type="ORF">H9650_19415</name>
</gene>